<keyword evidence="2" id="KW-1185">Reference proteome</keyword>
<feature type="non-terminal residue" evidence="1">
    <location>
        <position position="58"/>
    </location>
</feature>
<proteinExistence type="predicted"/>
<gene>
    <name evidence="1" type="ORF">T01_9971</name>
</gene>
<reference evidence="1 2" key="1">
    <citation type="submission" date="2015-01" db="EMBL/GenBank/DDBJ databases">
        <title>Evolution of Trichinella species and genotypes.</title>
        <authorList>
            <person name="Korhonen P.K."/>
            <person name="Edoardo P."/>
            <person name="Giuseppe L.R."/>
            <person name="Gasser R.B."/>
        </authorList>
    </citation>
    <scope>NUCLEOTIDE SEQUENCE [LARGE SCALE GENOMIC DNA]</scope>
    <source>
        <strain evidence="1">ISS3</strain>
    </source>
</reference>
<evidence type="ECO:0000313" key="2">
    <source>
        <dbReference type="Proteomes" id="UP000054776"/>
    </source>
</evidence>
<dbReference type="OrthoDB" id="5868689at2759"/>
<dbReference type="EMBL" id="JYDH01000001">
    <property type="protein sequence ID" value="KRY43375.1"/>
    <property type="molecule type" value="Genomic_DNA"/>
</dbReference>
<name>A0A0V1C271_TRISP</name>
<dbReference type="Proteomes" id="UP000054776">
    <property type="component" value="Unassembled WGS sequence"/>
</dbReference>
<accession>A0A0V1C271</accession>
<feature type="non-terminal residue" evidence="1">
    <location>
        <position position="1"/>
    </location>
</feature>
<evidence type="ECO:0000313" key="1">
    <source>
        <dbReference type="EMBL" id="KRY43375.1"/>
    </source>
</evidence>
<organism evidence="1 2">
    <name type="scientific">Trichinella spiralis</name>
    <name type="common">Trichina worm</name>
    <dbReference type="NCBI Taxonomy" id="6334"/>
    <lineage>
        <taxon>Eukaryota</taxon>
        <taxon>Metazoa</taxon>
        <taxon>Ecdysozoa</taxon>
        <taxon>Nematoda</taxon>
        <taxon>Enoplea</taxon>
        <taxon>Dorylaimia</taxon>
        <taxon>Trichinellida</taxon>
        <taxon>Trichinellidae</taxon>
        <taxon>Trichinella</taxon>
    </lineage>
</organism>
<sequence>LTRFQIAANVDMSSLKSLMRPFNLTSLNLINQKYCLVLCILCKNFPIPSGLLFCIQCG</sequence>
<protein>
    <submittedName>
        <fullName evidence="1">Uncharacterized protein</fullName>
    </submittedName>
</protein>
<dbReference type="AlphaFoldDB" id="A0A0V1C271"/>
<comment type="caution">
    <text evidence="1">The sequence shown here is derived from an EMBL/GenBank/DDBJ whole genome shotgun (WGS) entry which is preliminary data.</text>
</comment>